<feature type="non-terminal residue" evidence="1">
    <location>
        <position position="1"/>
    </location>
</feature>
<evidence type="ECO:0000313" key="1">
    <source>
        <dbReference type="EMBL" id="KAA6318932.1"/>
    </source>
</evidence>
<name>A0A5J4QBN8_9EUKA</name>
<gene>
    <name evidence="1" type="ORF">EZS28_054881</name>
</gene>
<dbReference type="AlphaFoldDB" id="A0A5J4QBN8"/>
<dbReference type="EMBL" id="SNRW01046068">
    <property type="protein sequence ID" value="KAA6318932.1"/>
    <property type="molecule type" value="Genomic_DNA"/>
</dbReference>
<organism evidence="1 2">
    <name type="scientific">Streblomastix strix</name>
    <dbReference type="NCBI Taxonomy" id="222440"/>
    <lineage>
        <taxon>Eukaryota</taxon>
        <taxon>Metamonada</taxon>
        <taxon>Preaxostyla</taxon>
        <taxon>Oxymonadida</taxon>
        <taxon>Streblomastigidae</taxon>
        <taxon>Streblomastix</taxon>
    </lineage>
</organism>
<dbReference type="Proteomes" id="UP000324800">
    <property type="component" value="Unassembled WGS sequence"/>
</dbReference>
<evidence type="ECO:0000313" key="2">
    <source>
        <dbReference type="Proteomes" id="UP000324800"/>
    </source>
</evidence>
<comment type="caution">
    <text evidence="1">The sequence shown here is derived from an EMBL/GenBank/DDBJ whole genome shotgun (WGS) entry which is preliminary data.</text>
</comment>
<reference evidence="1 2" key="1">
    <citation type="submission" date="2019-03" db="EMBL/GenBank/DDBJ databases">
        <title>Single cell metagenomics reveals metabolic interactions within the superorganism composed of flagellate Streblomastix strix and complex community of Bacteroidetes bacteria on its surface.</title>
        <authorList>
            <person name="Treitli S.C."/>
            <person name="Kolisko M."/>
            <person name="Husnik F."/>
            <person name="Keeling P."/>
            <person name="Hampl V."/>
        </authorList>
    </citation>
    <scope>NUCLEOTIDE SEQUENCE [LARGE SCALE GENOMIC DNA]</scope>
    <source>
        <strain evidence="1">ST1C</strain>
    </source>
</reference>
<accession>A0A5J4QBN8</accession>
<sequence length="92" mass="10710">TAGGSRDYDTFVILHSRALINTLLQKIRGKQNHNPQPGLLKTIQEQVIEEGLLEEVEASLFIPEERSNYLIKIYMIGTKRQLLNYWNQVHEF</sequence>
<protein>
    <submittedName>
        <fullName evidence="1">Uncharacterized protein</fullName>
    </submittedName>
</protein>
<proteinExistence type="predicted"/>